<dbReference type="SUPFAM" id="SSF46626">
    <property type="entry name" value="Cytochrome c"/>
    <property type="match status" value="1"/>
</dbReference>
<sequence length="114" mass="12695">MKRHSGVYMILIVLTLFIQQIISGCATTVTKEELIREAPLKEEVVKEAAGPDDQKLYEGKCSPCHVLPDIGAYGYTADQWVKTIDGMHNPADYSAFVSEEEDAKIKAYLKSKSQ</sequence>
<evidence type="ECO:0000313" key="2">
    <source>
        <dbReference type="Proteomes" id="UP000722750"/>
    </source>
</evidence>
<protein>
    <recommendedName>
        <fullName evidence="3">Cytochrome c domain-containing protein</fullName>
    </recommendedName>
</protein>
<evidence type="ECO:0008006" key="3">
    <source>
        <dbReference type="Google" id="ProtNLM"/>
    </source>
</evidence>
<dbReference type="Gene3D" id="1.10.760.10">
    <property type="entry name" value="Cytochrome c-like domain"/>
    <property type="match status" value="1"/>
</dbReference>
<organism evidence="1 2">
    <name type="scientific">Candidatus Scalindua arabica</name>
    <dbReference type="NCBI Taxonomy" id="1127984"/>
    <lineage>
        <taxon>Bacteria</taxon>
        <taxon>Pseudomonadati</taxon>
        <taxon>Planctomycetota</taxon>
        <taxon>Candidatus Brocadiia</taxon>
        <taxon>Candidatus Brocadiales</taxon>
        <taxon>Candidatus Scalinduaceae</taxon>
        <taxon>Candidatus Scalindua</taxon>
    </lineage>
</organism>
<dbReference type="Proteomes" id="UP000722750">
    <property type="component" value="Unassembled WGS sequence"/>
</dbReference>
<evidence type="ECO:0000313" key="1">
    <source>
        <dbReference type="EMBL" id="MBS1257817.1"/>
    </source>
</evidence>
<dbReference type="GO" id="GO:0009055">
    <property type="term" value="F:electron transfer activity"/>
    <property type="evidence" value="ECO:0007669"/>
    <property type="project" value="InterPro"/>
</dbReference>
<dbReference type="InterPro" id="IPR036909">
    <property type="entry name" value="Cyt_c-like_dom_sf"/>
</dbReference>
<dbReference type="GO" id="GO:0020037">
    <property type="term" value="F:heme binding"/>
    <property type="evidence" value="ECO:0007669"/>
    <property type="project" value="InterPro"/>
</dbReference>
<accession>A0A941W196</accession>
<gene>
    <name evidence="1" type="ORF">MAG551_00870</name>
</gene>
<dbReference type="EMBL" id="JAANXD010000039">
    <property type="protein sequence ID" value="MBS1257817.1"/>
    <property type="molecule type" value="Genomic_DNA"/>
</dbReference>
<dbReference type="PROSITE" id="PS51257">
    <property type="entry name" value="PROKAR_LIPOPROTEIN"/>
    <property type="match status" value="1"/>
</dbReference>
<dbReference type="AlphaFoldDB" id="A0A941W196"/>
<comment type="caution">
    <text evidence="1">The sequence shown here is derived from an EMBL/GenBank/DDBJ whole genome shotgun (WGS) entry which is preliminary data.</text>
</comment>
<name>A0A941W196_9BACT</name>
<reference evidence="1" key="1">
    <citation type="journal article" date="2021" name="ISME J.">
        <title>Fine-scale metabolic discontinuity in a stratified prokaryote microbiome of a Red Sea deep halocline.</title>
        <authorList>
            <person name="Michoud G."/>
            <person name="Ngugi D.K."/>
            <person name="Barozzi A."/>
            <person name="Merlino G."/>
            <person name="Calleja M.L."/>
            <person name="Delgado-Huertas A."/>
            <person name="Moran X.A.G."/>
            <person name="Daffonchio D."/>
        </authorList>
    </citation>
    <scope>NUCLEOTIDE SEQUENCE</scope>
    <source>
        <strain evidence="1">SuakinDeep_MAG55_1</strain>
    </source>
</reference>
<proteinExistence type="predicted"/>